<evidence type="ECO:0000259" key="2">
    <source>
        <dbReference type="Pfam" id="PF13473"/>
    </source>
</evidence>
<gene>
    <name evidence="3" type="ORF">MJA45_05110</name>
</gene>
<protein>
    <submittedName>
        <fullName evidence="3">Cupredoxin domain-containing protein</fullName>
    </submittedName>
</protein>
<reference evidence="3 4" key="1">
    <citation type="submission" date="2022-02" db="EMBL/GenBank/DDBJ databases">
        <title>Paenibacillus sp. MBLB1776 Whole Genome Shotgun Sequencing.</title>
        <authorList>
            <person name="Hwang C.Y."/>
            <person name="Cho E.-S."/>
            <person name="Seo M.-J."/>
        </authorList>
    </citation>
    <scope>NUCLEOTIDE SEQUENCE [LARGE SCALE GENOMIC DNA]</scope>
    <source>
        <strain evidence="3 4">MBLB1776</strain>
    </source>
</reference>
<dbReference type="Gene3D" id="2.60.40.420">
    <property type="entry name" value="Cupredoxins - blue copper proteins"/>
    <property type="match status" value="1"/>
</dbReference>
<dbReference type="Pfam" id="PF13473">
    <property type="entry name" value="Cupredoxin_1"/>
    <property type="match status" value="1"/>
</dbReference>
<name>A0AA96RFW4_9BACL</name>
<dbReference type="RefSeq" id="WP_315606209.1">
    <property type="nucleotide sequence ID" value="NZ_CP130318.1"/>
</dbReference>
<keyword evidence="1" id="KW-1133">Transmembrane helix</keyword>
<dbReference type="InterPro" id="IPR028096">
    <property type="entry name" value="EfeO_Cupredoxin"/>
</dbReference>
<keyword evidence="1" id="KW-0812">Transmembrane</keyword>
<evidence type="ECO:0000313" key="4">
    <source>
        <dbReference type="Proteomes" id="UP001305702"/>
    </source>
</evidence>
<sequence length="149" mass="16189">MIVSFKINRAKVLLTAGLCVAAAAAFLYFRYETKSAETMAQAENARVIPMVTAELKAKGPDGKDVEVYRWSPDTIPVKKGEAVTLSIRGFNGDDHHFVIEGLGVKGQVKKGKETTVSFTAEKEGIYKIVCLNHSDASHEGPMVGYIVVN</sequence>
<dbReference type="Proteomes" id="UP001305702">
    <property type="component" value="Chromosome"/>
</dbReference>
<proteinExistence type="predicted"/>
<dbReference type="SUPFAM" id="SSF49503">
    <property type="entry name" value="Cupredoxins"/>
    <property type="match status" value="1"/>
</dbReference>
<evidence type="ECO:0000256" key="1">
    <source>
        <dbReference type="SAM" id="Phobius"/>
    </source>
</evidence>
<evidence type="ECO:0000313" key="3">
    <source>
        <dbReference type="EMBL" id="WNQ12432.1"/>
    </source>
</evidence>
<keyword evidence="4" id="KW-1185">Reference proteome</keyword>
<organism evidence="3 4">
    <name type="scientific">Paenibacillus aurantius</name>
    <dbReference type="NCBI Taxonomy" id="2918900"/>
    <lineage>
        <taxon>Bacteria</taxon>
        <taxon>Bacillati</taxon>
        <taxon>Bacillota</taxon>
        <taxon>Bacilli</taxon>
        <taxon>Bacillales</taxon>
        <taxon>Paenibacillaceae</taxon>
        <taxon>Paenibacillus</taxon>
    </lineage>
</organism>
<accession>A0AA96RFW4</accession>
<dbReference type="EMBL" id="CP130318">
    <property type="protein sequence ID" value="WNQ12432.1"/>
    <property type="molecule type" value="Genomic_DNA"/>
</dbReference>
<keyword evidence="1" id="KW-0472">Membrane</keyword>
<feature type="domain" description="EfeO-type cupredoxin-like" evidence="2">
    <location>
        <begin position="69"/>
        <end position="135"/>
    </location>
</feature>
<dbReference type="InterPro" id="IPR008972">
    <property type="entry name" value="Cupredoxin"/>
</dbReference>
<dbReference type="KEGG" id="paun:MJA45_05110"/>
<dbReference type="AlphaFoldDB" id="A0AA96RFW4"/>
<feature type="transmembrane region" description="Helical" evidence="1">
    <location>
        <begin position="12"/>
        <end position="31"/>
    </location>
</feature>